<proteinExistence type="inferred from homology"/>
<sequence length="106" mass="11553">MRTGPAVEVRRRRDAAWPEFLEDSALHLSDLLAGHRERYPDVAVRHEILSGEPAASLASAARYARCLVVGSRGRGGFRGTMLGSTSRSLVHRTYCPLLVTPSPPDA</sequence>
<dbReference type="PRINTS" id="PR01438">
    <property type="entry name" value="UNVRSLSTRESS"/>
</dbReference>
<dbReference type="Pfam" id="PF00582">
    <property type="entry name" value="Usp"/>
    <property type="match status" value="1"/>
</dbReference>
<evidence type="ECO:0000313" key="4">
    <source>
        <dbReference type="Proteomes" id="UP001344658"/>
    </source>
</evidence>
<dbReference type="PANTHER" id="PTHR46268">
    <property type="entry name" value="STRESS RESPONSE PROTEIN NHAX"/>
    <property type="match status" value="1"/>
</dbReference>
<accession>A0ABU7PD83</accession>
<name>A0ABU7PD83_9ACTN</name>
<evidence type="ECO:0000259" key="2">
    <source>
        <dbReference type="Pfam" id="PF00582"/>
    </source>
</evidence>
<dbReference type="Proteomes" id="UP001344658">
    <property type="component" value="Unassembled WGS sequence"/>
</dbReference>
<dbReference type="RefSeq" id="WP_330796509.1">
    <property type="nucleotide sequence ID" value="NZ_JAZEWV010000013.1"/>
</dbReference>
<protein>
    <submittedName>
        <fullName evidence="3">Universal stress protein</fullName>
    </submittedName>
</protein>
<dbReference type="SUPFAM" id="SSF52402">
    <property type="entry name" value="Adenine nucleotide alpha hydrolases-like"/>
    <property type="match status" value="1"/>
</dbReference>
<dbReference type="Gene3D" id="3.40.50.620">
    <property type="entry name" value="HUPs"/>
    <property type="match status" value="1"/>
</dbReference>
<evidence type="ECO:0000256" key="1">
    <source>
        <dbReference type="ARBA" id="ARBA00008791"/>
    </source>
</evidence>
<dbReference type="PANTHER" id="PTHR46268:SF6">
    <property type="entry name" value="UNIVERSAL STRESS PROTEIN UP12"/>
    <property type="match status" value="1"/>
</dbReference>
<gene>
    <name evidence="3" type="ORF">V2S66_17580</name>
</gene>
<comment type="caution">
    <text evidence="3">The sequence shown here is derived from an EMBL/GenBank/DDBJ whole genome shotgun (WGS) entry which is preliminary data.</text>
</comment>
<dbReference type="EMBL" id="JAZEWV010000013">
    <property type="protein sequence ID" value="MEE4543773.1"/>
    <property type="molecule type" value="Genomic_DNA"/>
</dbReference>
<keyword evidence="4" id="KW-1185">Reference proteome</keyword>
<dbReference type="InterPro" id="IPR006015">
    <property type="entry name" value="Universal_stress_UspA"/>
</dbReference>
<feature type="domain" description="UspA" evidence="2">
    <location>
        <begin position="29"/>
        <end position="101"/>
    </location>
</feature>
<comment type="similarity">
    <text evidence="1">Belongs to the universal stress protein A family.</text>
</comment>
<organism evidence="3 4">
    <name type="scientific">Actinacidiphila polyblastidii</name>
    <dbReference type="NCBI Taxonomy" id="3110430"/>
    <lineage>
        <taxon>Bacteria</taxon>
        <taxon>Bacillati</taxon>
        <taxon>Actinomycetota</taxon>
        <taxon>Actinomycetes</taxon>
        <taxon>Kitasatosporales</taxon>
        <taxon>Streptomycetaceae</taxon>
        <taxon>Actinacidiphila</taxon>
    </lineage>
</organism>
<reference evidence="3 4" key="1">
    <citation type="submission" date="2023-12" db="EMBL/GenBank/DDBJ databases">
        <title>Streptomyces sp. V4-01.</title>
        <authorList>
            <person name="Somphong A."/>
            <person name="Phongsopitanun W."/>
        </authorList>
    </citation>
    <scope>NUCLEOTIDE SEQUENCE [LARGE SCALE GENOMIC DNA]</scope>
    <source>
        <strain evidence="3 4">V4-01</strain>
    </source>
</reference>
<dbReference type="InterPro" id="IPR014729">
    <property type="entry name" value="Rossmann-like_a/b/a_fold"/>
</dbReference>
<evidence type="ECO:0000313" key="3">
    <source>
        <dbReference type="EMBL" id="MEE4543773.1"/>
    </source>
</evidence>
<dbReference type="InterPro" id="IPR006016">
    <property type="entry name" value="UspA"/>
</dbReference>